<evidence type="ECO:0000313" key="2">
    <source>
        <dbReference type="Proteomes" id="UP001601303"/>
    </source>
</evidence>
<name>A0ABW6M6R2_9ACTN</name>
<gene>
    <name evidence="1" type="ORF">ACFYNQ_25080</name>
</gene>
<protein>
    <recommendedName>
        <fullName evidence="3">DUF4034 domain-containing protein</fullName>
    </recommendedName>
</protein>
<comment type="caution">
    <text evidence="1">The sequence shown here is derived from an EMBL/GenBank/DDBJ whole genome shotgun (WGS) entry which is preliminary data.</text>
</comment>
<dbReference type="RefSeq" id="WP_388109335.1">
    <property type="nucleotide sequence ID" value="NZ_JBIAHM010000009.1"/>
</dbReference>
<sequence length="377" mass="40773">MVGTMALLRAFIRTARMARNASRLAAGLPADDEVLLDAPDDRLGPGLVAAGRGEYGPAAELLATTRAAAEWEDRDRCTRRLAAFARSRPEWLADWRAADPQDPDALLVGTQLAVDRCWESPARAELLGELGPLITAAAEAEPRDPVPWRIALDHARGAHAGHAAFERLWGEAVRRSPHHYGCHVAALQYLSAACCAQWGDTPHTERPSHRECFDFAERAAQDALPCSLVQALPVRAAFACLTDGCGATVPRARLDAAADLAIALSAGYAAADPWPAEVRNLLAYVLIRLERWPDALDQLRLIGPYATSFPWDRISDDPLGQFLEVRDGVRLAVASQLPLGGPVPPGLTAVPGRLWGFEDAPPYPRSEHDGRARSGDH</sequence>
<dbReference type="EMBL" id="JBIAHM010000009">
    <property type="protein sequence ID" value="MFE9601825.1"/>
    <property type="molecule type" value="Genomic_DNA"/>
</dbReference>
<evidence type="ECO:0000313" key="1">
    <source>
        <dbReference type="EMBL" id="MFE9601825.1"/>
    </source>
</evidence>
<organism evidence="1 2">
    <name type="scientific">Streptomyces hokutonensis</name>
    <dbReference type="NCBI Taxonomy" id="1306990"/>
    <lineage>
        <taxon>Bacteria</taxon>
        <taxon>Bacillati</taxon>
        <taxon>Actinomycetota</taxon>
        <taxon>Actinomycetes</taxon>
        <taxon>Kitasatosporales</taxon>
        <taxon>Streptomycetaceae</taxon>
        <taxon>Streptomyces</taxon>
    </lineage>
</organism>
<proteinExistence type="predicted"/>
<dbReference type="Proteomes" id="UP001601303">
    <property type="component" value="Unassembled WGS sequence"/>
</dbReference>
<reference evidence="1 2" key="1">
    <citation type="submission" date="2024-10" db="EMBL/GenBank/DDBJ databases">
        <title>The Natural Products Discovery Center: Release of the First 8490 Sequenced Strains for Exploring Actinobacteria Biosynthetic Diversity.</title>
        <authorList>
            <person name="Kalkreuter E."/>
            <person name="Kautsar S.A."/>
            <person name="Yang D."/>
            <person name="Bader C.D."/>
            <person name="Teijaro C.N."/>
            <person name="Fluegel L."/>
            <person name="Davis C.M."/>
            <person name="Simpson J.R."/>
            <person name="Lauterbach L."/>
            <person name="Steele A.D."/>
            <person name="Gui C."/>
            <person name="Meng S."/>
            <person name="Li G."/>
            <person name="Viehrig K."/>
            <person name="Ye F."/>
            <person name="Su P."/>
            <person name="Kiefer A.F."/>
            <person name="Nichols A."/>
            <person name="Cepeda A.J."/>
            <person name="Yan W."/>
            <person name="Fan B."/>
            <person name="Jiang Y."/>
            <person name="Adhikari A."/>
            <person name="Zheng C.-J."/>
            <person name="Schuster L."/>
            <person name="Cowan T.M."/>
            <person name="Smanski M.J."/>
            <person name="Chevrette M.G."/>
            <person name="De Carvalho L.P.S."/>
            <person name="Shen B."/>
        </authorList>
    </citation>
    <scope>NUCLEOTIDE SEQUENCE [LARGE SCALE GENOMIC DNA]</scope>
    <source>
        <strain evidence="1 2">NPDC006488</strain>
    </source>
</reference>
<keyword evidence="2" id="KW-1185">Reference proteome</keyword>
<accession>A0ABW6M6R2</accession>
<evidence type="ECO:0008006" key="3">
    <source>
        <dbReference type="Google" id="ProtNLM"/>
    </source>
</evidence>